<name>N0B928_9EURY</name>
<dbReference type="InterPro" id="IPR050250">
    <property type="entry name" value="Macrolide_Exporter_MacB"/>
</dbReference>
<dbReference type="GO" id="GO:0022857">
    <property type="term" value="F:transmembrane transporter activity"/>
    <property type="evidence" value="ECO:0007669"/>
    <property type="project" value="TreeGrafter"/>
</dbReference>
<feature type="transmembrane region" description="Helical" evidence="7">
    <location>
        <begin position="267"/>
        <end position="287"/>
    </location>
</feature>
<dbReference type="KEGG" id="ast:Asulf_00093"/>
<dbReference type="PANTHER" id="PTHR30572">
    <property type="entry name" value="MEMBRANE COMPONENT OF TRANSPORTER-RELATED"/>
    <property type="match status" value="1"/>
</dbReference>
<protein>
    <recommendedName>
        <fullName evidence="8">ABC3 transporter permease C-terminal domain-containing protein</fullName>
    </recommendedName>
</protein>
<feature type="domain" description="ABC3 transporter permease C-terminal" evidence="8">
    <location>
        <begin position="270"/>
        <end position="389"/>
    </location>
</feature>
<feature type="transmembrane region" description="Helical" evidence="7">
    <location>
        <begin position="645"/>
        <end position="673"/>
    </location>
</feature>
<feature type="transmembrane region" description="Helical" evidence="7">
    <location>
        <begin position="693"/>
        <end position="723"/>
    </location>
</feature>
<evidence type="ECO:0000256" key="4">
    <source>
        <dbReference type="ARBA" id="ARBA00022989"/>
    </source>
</evidence>
<reference evidence="9 10" key="1">
    <citation type="journal article" date="2013" name="Genome Announc.">
        <title>Complete Genome Sequence of the Thermophilic and Facultatively Chemolithoautotrophic Sulfate Reducer Archaeoglobus sulfaticallidus Strain PM70-1T.</title>
        <authorList>
            <person name="Stokke R."/>
            <person name="Hocking W.P."/>
            <person name="Steinsbu B.O."/>
            <person name="Steen I.H."/>
        </authorList>
    </citation>
    <scope>NUCLEOTIDE SEQUENCE [LARGE SCALE GENOMIC DNA]</scope>
    <source>
        <strain evidence="9">PM70-1</strain>
    </source>
</reference>
<dbReference type="STRING" id="387631.Asulf_00093"/>
<dbReference type="eggNOG" id="arCOG02312">
    <property type="taxonomic scope" value="Archaea"/>
</dbReference>
<keyword evidence="2" id="KW-1003">Cell membrane</keyword>
<dbReference type="GO" id="GO:0005886">
    <property type="term" value="C:plasma membrane"/>
    <property type="evidence" value="ECO:0007669"/>
    <property type="project" value="UniProtKB-SubCell"/>
</dbReference>
<evidence type="ECO:0000256" key="3">
    <source>
        <dbReference type="ARBA" id="ARBA00022692"/>
    </source>
</evidence>
<evidence type="ECO:0000256" key="2">
    <source>
        <dbReference type="ARBA" id="ARBA00022475"/>
    </source>
</evidence>
<keyword evidence="4 7" id="KW-1133">Transmembrane helix</keyword>
<evidence type="ECO:0000313" key="9">
    <source>
        <dbReference type="EMBL" id="AGK60129.1"/>
    </source>
</evidence>
<dbReference type="Pfam" id="PF02687">
    <property type="entry name" value="FtsX"/>
    <property type="match status" value="2"/>
</dbReference>
<dbReference type="EMBL" id="CP005290">
    <property type="protein sequence ID" value="AGK60129.1"/>
    <property type="molecule type" value="Genomic_DNA"/>
</dbReference>
<keyword evidence="5 7" id="KW-0472">Membrane</keyword>
<evidence type="ECO:0000256" key="5">
    <source>
        <dbReference type="ARBA" id="ARBA00023136"/>
    </source>
</evidence>
<feature type="transmembrane region" description="Helical" evidence="7">
    <location>
        <begin position="362"/>
        <end position="382"/>
    </location>
</feature>
<evidence type="ECO:0000256" key="6">
    <source>
        <dbReference type="ARBA" id="ARBA00038076"/>
    </source>
</evidence>
<accession>N0B928</accession>
<evidence type="ECO:0000256" key="7">
    <source>
        <dbReference type="SAM" id="Phobius"/>
    </source>
</evidence>
<feature type="transmembrane region" description="Helical" evidence="7">
    <location>
        <begin position="312"/>
        <end position="342"/>
    </location>
</feature>
<comment type="similarity">
    <text evidence="6">Belongs to the ABC-4 integral membrane protein family.</text>
</comment>
<feature type="transmembrane region" description="Helical" evidence="7">
    <location>
        <begin position="438"/>
        <end position="459"/>
    </location>
</feature>
<proteinExistence type="inferred from homology"/>
<feature type="domain" description="ABC3 transporter permease C-terminal" evidence="8">
    <location>
        <begin position="652"/>
        <end position="769"/>
    </location>
</feature>
<feature type="transmembrane region" description="Helical" evidence="7">
    <location>
        <begin position="30"/>
        <end position="56"/>
    </location>
</feature>
<evidence type="ECO:0000259" key="8">
    <source>
        <dbReference type="Pfam" id="PF02687"/>
    </source>
</evidence>
<dbReference type="AlphaFoldDB" id="N0B928"/>
<dbReference type="Proteomes" id="UP000013307">
    <property type="component" value="Chromosome"/>
</dbReference>
<dbReference type="HOGENOM" id="CLU_005531_2_0_2"/>
<evidence type="ECO:0000313" key="10">
    <source>
        <dbReference type="Proteomes" id="UP000013307"/>
    </source>
</evidence>
<comment type="subcellular location">
    <subcellularLocation>
        <location evidence="1">Cell membrane</location>
        <topology evidence="1">Multi-pass membrane protein</topology>
    </subcellularLocation>
</comment>
<keyword evidence="10" id="KW-1185">Reference proteome</keyword>
<gene>
    <name evidence="9" type="ORF">Asulf_00093</name>
</gene>
<feature type="transmembrane region" description="Helical" evidence="7">
    <location>
        <begin position="743"/>
        <end position="762"/>
    </location>
</feature>
<organism evidence="9 10">
    <name type="scientific">Archaeoglobus sulfaticallidus PM70-1</name>
    <dbReference type="NCBI Taxonomy" id="387631"/>
    <lineage>
        <taxon>Archaea</taxon>
        <taxon>Methanobacteriati</taxon>
        <taxon>Methanobacteriota</taxon>
        <taxon>Archaeoglobi</taxon>
        <taxon>Archaeoglobales</taxon>
        <taxon>Archaeoglobaceae</taxon>
        <taxon>Archaeoglobus</taxon>
    </lineage>
</organism>
<sequence>MKLKTRLIPMRSGGKVLRLKVFRDIRSQKWMFLAVTVVLMLGIMLFLSFYLSYLYLSDTYQTFYTKTNFEDLSIEVMRVDDVALAKIRKIDGVLEVERRIAIDGEAIINGKRIPVKIISIPESQPKINRLYISEGEYSSFLVLEKFAEYYGLNVGNTMELEFGGNRINPRIGGLVYSPEYIMIVEEGSIVTSPGSYGVVFVKEDLLKRLGYDYNEVKIRVVSEDTRDEVLNRALSTLKGYGVVYYYISDNQPSKKLLEEDLKGFRSLAILFPSFFMIIAVFATYILLTRMIREQIGNIAVLRAMGLRRSEIVLHYLTYPVIIGFTATPLGVILGFMSASILTSSYIDFLNLPYYVSLPHYDIFGYSIVVGVLTPIISGFFVARNASQISIVQALRGYTEELYRYGFGDKLVEVAERLVKLNLLIKLSIRNVFRNRRRMIFSSFSIIASLILIMNSMVFVDSMDYVMDLEFNKILSYDIKVSLEDYNGKEKLKEIKKIKGVIEAHPVVEETILIEKGKTKAVMLVATDYNDLYNIYNERGEKLLPPKGIILPSLIAKNLSIVEGEKIKIYTDFGEREVEVVGIEKLPLMPVSYMSLEFYDGFNEIVVRVKEGSLEEVKSKVERIDGVRKVYTVQKAKEDMMELMGFFYAFIFFSLFFGASLGFSAIFNTTNISVIERRREFATLRMIGYTNREIAMSIFIENTVISIISIVVGLPIAYASAYGYYQSFQTELYYFPMVVYPRTYLISIIMIFAIVYLALIPAVKYISGMDISRVTKEVVG</sequence>
<dbReference type="InterPro" id="IPR003838">
    <property type="entry name" value="ABC3_permease_C"/>
</dbReference>
<dbReference type="PANTHER" id="PTHR30572:SF4">
    <property type="entry name" value="ABC TRANSPORTER PERMEASE YTRF"/>
    <property type="match status" value="1"/>
</dbReference>
<keyword evidence="3 7" id="KW-0812">Transmembrane</keyword>
<evidence type="ECO:0000256" key="1">
    <source>
        <dbReference type="ARBA" id="ARBA00004651"/>
    </source>
</evidence>